<feature type="region of interest" description="Disordered" evidence="1">
    <location>
        <begin position="34"/>
        <end position="53"/>
    </location>
</feature>
<organism evidence="2 3">
    <name type="scientific">Halteria grandinella</name>
    <dbReference type="NCBI Taxonomy" id="5974"/>
    <lineage>
        <taxon>Eukaryota</taxon>
        <taxon>Sar</taxon>
        <taxon>Alveolata</taxon>
        <taxon>Ciliophora</taxon>
        <taxon>Intramacronucleata</taxon>
        <taxon>Spirotrichea</taxon>
        <taxon>Stichotrichia</taxon>
        <taxon>Sporadotrichida</taxon>
        <taxon>Halteriidae</taxon>
        <taxon>Halteria</taxon>
    </lineage>
</organism>
<reference evidence="2" key="1">
    <citation type="submission" date="2019-06" db="EMBL/GenBank/DDBJ databases">
        <authorList>
            <person name="Zheng W."/>
        </authorList>
    </citation>
    <scope>NUCLEOTIDE SEQUENCE</scope>
    <source>
        <strain evidence="2">QDHG01</strain>
    </source>
</reference>
<feature type="compositionally biased region" description="Basic and acidic residues" evidence="1">
    <location>
        <begin position="887"/>
        <end position="896"/>
    </location>
</feature>
<comment type="caution">
    <text evidence="2">The sequence shown here is derived from an EMBL/GenBank/DDBJ whole genome shotgun (WGS) entry which is preliminary data.</text>
</comment>
<evidence type="ECO:0000313" key="3">
    <source>
        <dbReference type="Proteomes" id="UP000785679"/>
    </source>
</evidence>
<dbReference type="Proteomes" id="UP000785679">
    <property type="component" value="Unassembled WGS sequence"/>
</dbReference>
<feature type="region of interest" description="Disordered" evidence="1">
    <location>
        <begin position="876"/>
        <end position="896"/>
    </location>
</feature>
<feature type="compositionally biased region" description="Polar residues" evidence="1">
    <location>
        <begin position="876"/>
        <end position="886"/>
    </location>
</feature>
<feature type="compositionally biased region" description="Polar residues" evidence="1">
    <location>
        <begin position="650"/>
        <end position="665"/>
    </location>
</feature>
<dbReference type="EMBL" id="RRYP01001631">
    <property type="protein sequence ID" value="TNV85678.1"/>
    <property type="molecule type" value="Genomic_DNA"/>
</dbReference>
<name>A0A8J8P2G3_HALGN</name>
<feature type="region of interest" description="Disordered" evidence="1">
    <location>
        <begin position="563"/>
        <end position="582"/>
    </location>
</feature>
<protein>
    <submittedName>
        <fullName evidence="2">Uncharacterized protein</fullName>
    </submittedName>
</protein>
<feature type="compositionally biased region" description="Basic and acidic residues" evidence="1">
    <location>
        <begin position="690"/>
        <end position="706"/>
    </location>
</feature>
<sequence length="1072" mass="121466">MTPTLSTLPPQTPLKNLGERRQLSITSPFSASDYKIESQHAKNNAPPSSLNSFSQLLPSVHQRADSRVSPQRLFIHEVQQHNYYSTAPNAESDHNSNSRFKRSVLGAEMISQPFNSDESHQQRHYFIQGTGKINNEQSDSRRQSPPVFEKVPSANSEEIGRKFVNVPFFSQTQELSVNFNAQKQFQFSKALPQHALIGNSECSSLISMQGSTSASSLVTRKGAILQQDTNITPICTEQSKAFRINNRQNYESISSILSQVRGRNNTNLQQFKTEEVLLSHQPSSPFAQVTRIKHKLQFPQSQQRQFQKADTNIQCMKNTISEKQWSNQIDNSNVERMEIQQQQLIDLNIKENAQQLNQLNGQIDRPLLRVRKMPEDSQNSFSEENQHNNPQFQYINHLRKNLQAIKEQDPDLGALVEKIVKVKQGPCQQEGGIIRKSNSKMSNSQEQQLGLPKTLLKPRLIQDKISQKSALIASLHDQTQRGALCLEQPKFSTQDDSSFIILSKSTKPIEFYNDMATLPVIDLQVLPRNVPDFNGLPRPISKNDKLANFEARLDHARWREMDATPLMKKKRQSRSVQDQRDEFNIEERQIKNQEFLEKGPIDISRGQESQKKDEINELEDVIISSQQSSNESGSQQFDDSLIEEMKEQFRSFSQTESAHKVQNSLRRQDCLPHKRPKACKMENSNQSLENKGRQEQDKSIFDKDELNNNSQKCKPNARERFNSFSIVVEKLENHRAPPKGASRSSKDVVSSVMHEINADIIQCQSIEAKLDGAQPQTVIPGRKTVDDSHLARIKNTLAPPEVSKRLHSTVAYPKPPIKDIYTNELETISEEAMTPNMSPAKKKLAPNETAFFIIKNTPSTFSKCLKKHNDVGGTSSLGYESTTMRSDSGERQECNRDGKVQNIKSSLQFKVDNQQYQLSAKYDSVNQLGKNQQEEVGNGCSQEKQNETLKIKKTPTRSSTVLDPQTAEQFTLKLLSGKKRPTAMNGTIPIPRLLKSSISQPTLLQPPTPTYLATGKVREETENRPIIEQNGISNSESRALKVKELMIPKINRDSIKLKLSRVAAPQTTTQKE</sequence>
<accession>A0A8J8P2G3</accession>
<proteinExistence type="predicted"/>
<keyword evidence="3" id="KW-1185">Reference proteome</keyword>
<feature type="compositionally biased region" description="Polar residues" evidence="1">
    <location>
        <begin position="41"/>
        <end position="53"/>
    </location>
</feature>
<feature type="region of interest" description="Disordered" evidence="1">
    <location>
        <begin position="1"/>
        <end position="22"/>
    </location>
</feature>
<gene>
    <name evidence="2" type="ORF">FGO68_gene6127</name>
</gene>
<evidence type="ECO:0000313" key="2">
    <source>
        <dbReference type="EMBL" id="TNV85678.1"/>
    </source>
</evidence>
<evidence type="ECO:0000256" key="1">
    <source>
        <dbReference type="SAM" id="MobiDB-lite"/>
    </source>
</evidence>
<dbReference type="AlphaFoldDB" id="A0A8J8P2G3"/>
<feature type="region of interest" description="Disordered" evidence="1">
    <location>
        <begin position="650"/>
        <end position="715"/>
    </location>
</feature>